<dbReference type="PANTHER" id="PTHR46246:SF1">
    <property type="entry name" value="GUANOSINE-3',5'-BIS(DIPHOSPHATE) 3'-PYROPHOSPHOHYDROLASE MESH1"/>
    <property type="match status" value="1"/>
</dbReference>
<dbReference type="RefSeq" id="WP_114303449.1">
    <property type="nucleotide sequence ID" value="NZ_QPIE01000003.1"/>
</dbReference>
<dbReference type="OrthoDB" id="9802385at2"/>
<dbReference type="EMBL" id="QPIE01000003">
    <property type="protein sequence ID" value="RCU43596.1"/>
    <property type="molecule type" value="Genomic_DNA"/>
</dbReference>
<feature type="domain" description="HD/PDEase" evidence="1">
    <location>
        <begin position="24"/>
        <end position="144"/>
    </location>
</feature>
<organism evidence="2 3">
    <name type="scientific">Chryseobacterium lacus</name>
    <dbReference type="NCBI Taxonomy" id="2058346"/>
    <lineage>
        <taxon>Bacteria</taxon>
        <taxon>Pseudomonadati</taxon>
        <taxon>Bacteroidota</taxon>
        <taxon>Flavobacteriia</taxon>
        <taxon>Flavobacteriales</taxon>
        <taxon>Weeksellaceae</taxon>
        <taxon>Chryseobacterium group</taxon>
        <taxon>Chryseobacterium</taxon>
    </lineage>
</organism>
<gene>
    <name evidence="2" type="ORF">DQ356_05425</name>
</gene>
<sequence>MEETLRKITEFGYHAHGNQQRKYTPDLYMVHPVRVMEQCKNYTQDITVLAAALLHDVLEDTPIGEEEMRNFLLTVMPEAQAEETLKRVIELTDVYIKDDFPQLNRRTRKAKEVERLKQISPETQTVKYADILDNSLEIIPYDPDFAKVYLHEVKTILKALDRGNPELRRKAMTVVEEGLKQLSR</sequence>
<evidence type="ECO:0000313" key="3">
    <source>
        <dbReference type="Proteomes" id="UP000252172"/>
    </source>
</evidence>
<reference evidence="2 3" key="1">
    <citation type="submission" date="2018-07" db="EMBL/GenBank/DDBJ databases">
        <title>Chryseobacterium lacus sp. nov., isolated from lake water.</title>
        <authorList>
            <person name="Li C.-M."/>
        </authorList>
    </citation>
    <scope>NUCLEOTIDE SEQUENCE [LARGE SCALE GENOMIC DNA]</scope>
    <source>
        <strain evidence="2 3">YLOS41</strain>
    </source>
</reference>
<dbReference type="CDD" id="cd00077">
    <property type="entry name" value="HDc"/>
    <property type="match status" value="1"/>
</dbReference>
<evidence type="ECO:0000313" key="2">
    <source>
        <dbReference type="EMBL" id="RCU43596.1"/>
    </source>
</evidence>
<dbReference type="PANTHER" id="PTHR46246">
    <property type="entry name" value="GUANOSINE-3',5'-BIS(DIPHOSPHATE) 3'-PYROPHOSPHOHYDROLASE MESH1"/>
    <property type="match status" value="1"/>
</dbReference>
<dbReference type="InterPro" id="IPR006674">
    <property type="entry name" value="HD_domain"/>
</dbReference>
<evidence type="ECO:0000259" key="1">
    <source>
        <dbReference type="SMART" id="SM00471"/>
    </source>
</evidence>
<protein>
    <submittedName>
        <fullName evidence="2">HD domain-containing protein</fullName>
    </submittedName>
</protein>
<proteinExistence type="predicted"/>
<dbReference type="SMART" id="SM00471">
    <property type="entry name" value="HDc"/>
    <property type="match status" value="1"/>
</dbReference>
<dbReference type="InterPro" id="IPR003607">
    <property type="entry name" value="HD/PDEase_dom"/>
</dbReference>
<name>A0A368N031_9FLAO</name>
<dbReference type="Proteomes" id="UP000252172">
    <property type="component" value="Unassembled WGS sequence"/>
</dbReference>
<accession>A0A368N031</accession>
<dbReference type="Gene3D" id="1.10.3210.10">
    <property type="entry name" value="Hypothetical protein af1432"/>
    <property type="match status" value="1"/>
</dbReference>
<dbReference type="Pfam" id="PF01966">
    <property type="entry name" value="HD"/>
    <property type="match status" value="1"/>
</dbReference>
<comment type="caution">
    <text evidence="2">The sequence shown here is derived from an EMBL/GenBank/DDBJ whole genome shotgun (WGS) entry which is preliminary data.</text>
</comment>
<dbReference type="AlphaFoldDB" id="A0A368N031"/>
<dbReference type="SUPFAM" id="SSF109604">
    <property type="entry name" value="HD-domain/PDEase-like"/>
    <property type="match status" value="1"/>
</dbReference>
<dbReference type="GO" id="GO:0008893">
    <property type="term" value="F:guanosine-3',5'-bis(diphosphate) 3'-diphosphatase activity"/>
    <property type="evidence" value="ECO:0007669"/>
    <property type="project" value="TreeGrafter"/>
</dbReference>
<dbReference type="InterPro" id="IPR052194">
    <property type="entry name" value="MESH1"/>
</dbReference>
<keyword evidence="3" id="KW-1185">Reference proteome</keyword>